<dbReference type="OrthoDB" id="434092at2759"/>
<sequence length="278" mass="32349">MDPPVPSLAARYTCASILVGVFAVWGKYTFVDEAKVPGGGRVELHNWKVPAALTTFYLVSLPLLRWFSNKFLLPNVDVKILLREAMILYNAGQVVLNAWMVYRFVDAVMFRGHPFVGGPVDLVDTGATFAIWVHYCDKYLEFLDTYFMVLRGKMDQVSFLHVYHHTSISWAWWFGLKLHPGGDGYFGALLNSWIHVMMYSYYTFSLLKVHCPWKRYLTQAQLLQFTTVLLYSFWSMNRMPPGSNWGHYAAHCIQDFEMISLFLLFLHFYRKAYSQKQK</sequence>
<feature type="transmembrane region" description="Helical" evidence="10">
    <location>
        <begin position="216"/>
        <end position="236"/>
    </location>
</feature>
<dbReference type="GO" id="GO:0030148">
    <property type="term" value="P:sphingolipid biosynthetic process"/>
    <property type="evidence" value="ECO:0007669"/>
    <property type="project" value="TreeGrafter"/>
</dbReference>
<dbReference type="InterPro" id="IPR002076">
    <property type="entry name" value="ELO_fam"/>
</dbReference>
<reference evidence="11 12" key="1">
    <citation type="journal article" date="2008" name="Nature">
        <title>The Phaeodactylum genome reveals the evolutionary history of diatom genomes.</title>
        <authorList>
            <person name="Bowler C."/>
            <person name="Allen A.E."/>
            <person name="Badger J.H."/>
            <person name="Grimwood J."/>
            <person name="Jabbari K."/>
            <person name="Kuo A."/>
            <person name="Maheswari U."/>
            <person name="Martens C."/>
            <person name="Maumus F."/>
            <person name="Otillar R.P."/>
            <person name="Rayko E."/>
            <person name="Salamov A."/>
            <person name="Vandepoele K."/>
            <person name="Beszteri B."/>
            <person name="Gruber A."/>
            <person name="Heijde M."/>
            <person name="Katinka M."/>
            <person name="Mock T."/>
            <person name="Valentin K."/>
            <person name="Verret F."/>
            <person name="Berges J.A."/>
            <person name="Brownlee C."/>
            <person name="Cadoret J.P."/>
            <person name="Chiovitti A."/>
            <person name="Choi C.J."/>
            <person name="Coesel S."/>
            <person name="De Martino A."/>
            <person name="Detter J.C."/>
            <person name="Durkin C."/>
            <person name="Falciatore A."/>
            <person name="Fournet J."/>
            <person name="Haruta M."/>
            <person name="Huysman M.J."/>
            <person name="Jenkins B.D."/>
            <person name="Jiroutova K."/>
            <person name="Jorgensen R.E."/>
            <person name="Joubert Y."/>
            <person name="Kaplan A."/>
            <person name="Kroger N."/>
            <person name="Kroth P.G."/>
            <person name="La Roche J."/>
            <person name="Lindquist E."/>
            <person name="Lommer M."/>
            <person name="Martin-Jezequel V."/>
            <person name="Lopez P.J."/>
            <person name="Lucas S."/>
            <person name="Mangogna M."/>
            <person name="McGinnis K."/>
            <person name="Medlin L.K."/>
            <person name="Montsant A."/>
            <person name="Oudot-Le Secq M.P."/>
            <person name="Napoli C."/>
            <person name="Obornik M."/>
            <person name="Parker M.S."/>
            <person name="Petit J.L."/>
            <person name="Porcel B.M."/>
            <person name="Poulsen N."/>
            <person name="Robison M."/>
            <person name="Rychlewski L."/>
            <person name="Rynearson T.A."/>
            <person name="Schmutz J."/>
            <person name="Shapiro H."/>
            <person name="Siaut M."/>
            <person name="Stanley M."/>
            <person name="Sussman M.R."/>
            <person name="Taylor A.R."/>
            <person name="Vardi A."/>
            <person name="von Dassow P."/>
            <person name="Vyverman W."/>
            <person name="Willis A."/>
            <person name="Wyrwicz L.S."/>
            <person name="Rokhsar D.S."/>
            <person name="Weissenbach J."/>
            <person name="Armbrust E.V."/>
            <person name="Green B.R."/>
            <person name="Van de Peer Y."/>
            <person name="Grigoriev I.V."/>
        </authorList>
    </citation>
    <scope>NUCLEOTIDE SEQUENCE [LARGE SCALE GENOMIC DNA]</scope>
    <source>
        <strain evidence="11 12">CCAP 1055/1</strain>
    </source>
</reference>
<dbReference type="GO" id="GO:0042761">
    <property type="term" value="P:very long-chain fatty acid biosynthetic process"/>
    <property type="evidence" value="ECO:0007669"/>
    <property type="project" value="TreeGrafter"/>
</dbReference>
<dbReference type="PaxDb" id="2850-Phatr9255"/>
<name>B7FPC5_PHATC</name>
<comment type="subcellular location">
    <subcellularLocation>
        <location evidence="1">Membrane</location>
        <topology evidence="1">Multi-pass membrane protein</topology>
    </subcellularLocation>
</comment>
<dbReference type="EC" id="2.3.1.-" evidence="10"/>
<evidence type="ECO:0000256" key="4">
    <source>
        <dbReference type="ARBA" id="ARBA00022692"/>
    </source>
</evidence>
<dbReference type="Proteomes" id="UP000000759">
    <property type="component" value="Chromosome 1"/>
</dbReference>
<evidence type="ECO:0000256" key="8">
    <source>
        <dbReference type="ARBA" id="ARBA00023136"/>
    </source>
</evidence>
<evidence type="ECO:0000313" key="11">
    <source>
        <dbReference type="EMBL" id="EEC51149.1"/>
    </source>
</evidence>
<keyword evidence="8 10" id="KW-0472">Membrane</keyword>
<feature type="transmembrane region" description="Helical" evidence="10">
    <location>
        <begin position="12"/>
        <end position="30"/>
    </location>
</feature>
<keyword evidence="7 10" id="KW-0443">Lipid metabolism</keyword>
<gene>
    <name evidence="11" type="ORF">PHATRDRAFT_9255</name>
</gene>
<evidence type="ECO:0000256" key="1">
    <source>
        <dbReference type="ARBA" id="ARBA00004141"/>
    </source>
</evidence>
<evidence type="ECO:0000256" key="6">
    <source>
        <dbReference type="ARBA" id="ARBA00022989"/>
    </source>
</evidence>
<dbReference type="PANTHER" id="PTHR11157">
    <property type="entry name" value="FATTY ACID ACYL TRANSFERASE-RELATED"/>
    <property type="match status" value="1"/>
</dbReference>
<dbReference type="PANTHER" id="PTHR11157:SF126">
    <property type="entry name" value="ELONGATION OF VERY LONG CHAIN FATTY ACIDS PROTEIN"/>
    <property type="match status" value="1"/>
</dbReference>
<evidence type="ECO:0000256" key="7">
    <source>
        <dbReference type="ARBA" id="ARBA00023098"/>
    </source>
</evidence>
<evidence type="ECO:0000256" key="2">
    <source>
        <dbReference type="ARBA" id="ARBA00022516"/>
    </source>
</evidence>
<organism evidence="11 12">
    <name type="scientific">Phaeodactylum tricornutum (strain CCAP 1055/1)</name>
    <dbReference type="NCBI Taxonomy" id="556484"/>
    <lineage>
        <taxon>Eukaryota</taxon>
        <taxon>Sar</taxon>
        <taxon>Stramenopiles</taxon>
        <taxon>Ochrophyta</taxon>
        <taxon>Bacillariophyta</taxon>
        <taxon>Bacillariophyceae</taxon>
        <taxon>Bacillariophycidae</taxon>
        <taxon>Naviculales</taxon>
        <taxon>Phaeodactylaceae</taxon>
        <taxon>Phaeodactylum</taxon>
    </lineage>
</organism>
<accession>B7FPC5</accession>
<feature type="transmembrane region" description="Helical" evidence="10">
    <location>
        <begin position="248"/>
        <end position="269"/>
    </location>
</feature>
<dbReference type="InParanoid" id="B7FPC5"/>
<evidence type="ECO:0000313" key="12">
    <source>
        <dbReference type="Proteomes" id="UP000000759"/>
    </source>
</evidence>
<keyword evidence="12" id="KW-1185">Reference proteome</keyword>
<feature type="transmembrane region" description="Helical" evidence="10">
    <location>
        <begin position="50"/>
        <end position="67"/>
    </location>
</feature>
<comment type="similarity">
    <text evidence="10">Belongs to the ELO family.</text>
</comment>
<evidence type="ECO:0000256" key="10">
    <source>
        <dbReference type="RuleBase" id="RU361115"/>
    </source>
</evidence>
<dbReference type="GO" id="GO:0019367">
    <property type="term" value="P:fatty acid elongation, saturated fatty acid"/>
    <property type="evidence" value="ECO:0007669"/>
    <property type="project" value="TreeGrafter"/>
</dbReference>
<dbReference type="Pfam" id="PF01151">
    <property type="entry name" value="ELO"/>
    <property type="match status" value="1"/>
</dbReference>
<dbReference type="KEGG" id="pti:PHATRDRAFT_9255"/>
<dbReference type="HOGENOM" id="CLU_048483_0_1_1"/>
<dbReference type="EMBL" id="CM000605">
    <property type="protein sequence ID" value="EEC51149.1"/>
    <property type="molecule type" value="Genomic_DNA"/>
</dbReference>
<evidence type="ECO:0000256" key="3">
    <source>
        <dbReference type="ARBA" id="ARBA00022679"/>
    </source>
</evidence>
<dbReference type="GO" id="GO:0005789">
    <property type="term" value="C:endoplasmic reticulum membrane"/>
    <property type="evidence" value="ECO:0007669"/>
    <property type="project" value="TreeGrafter"/>
</dbReference>
<feature type="transmembrane region" description="Helical" evidence="10">
    <location>
        <begin position="87"/>
        <end position="105"/>
    </location>
</feature>
<feature type="non-terminal residue" evidence="11">
    <location>
        <position position="278"/>
    </location>
</feature>
<dbReference type="GeneID" id="7196366"/>
<evidence type="ECO:0000256" key="9">
    <source>
        <dbReference type="ARBA" id="ARBA00023160"/>
    </source>
</evidence>
<keyword evidence="5 10" id="KW-0276">Fatty acid metabolism</keyword>
<reference evidence="12" key="2">
    <citation type="submission" date="2008-08" db="EMBL/GenBank/DDBJ databases">
        <authorList>
            <consortium name="Diatom Consortium"/>
            <person name="Grigoriev I."/>
            <person name="Grimwood J."/>
            <person name="Kuo A."/>
            <person name="Otillar R.P."/>
            <person name="Salamov A."/>
            <person name="Detter J.C."/>
            <person name="Lindquist E."/>
            <person name="Shapiro H."/>
            <person name="Lucas S."/>
            <person name="Glavina del Rio T."/>
            <person name="Pitluck S."/>
            <person name="Rokhsar D."/>
            <person name="Bowler C."/>
        </authorList>
    </citation>
    <scope>GENOME REANNOTATION</scope>
    <source>
        <strain evidence="12">CCAP 1055/1</strain>
    </source>
</reference>
<keyword evidence="2 10" id="KW-0444">Lipid biosynthesis</keyword>
<keyword evidence="3 10" id="KW-0808">Transferase</keyword>
<dbReference type="GO" id="GO:0034626">
    <property type="term" value="P:fatty acid elongation, polyunsaturated fatty acid"/>
    <property type="evidence" value="ECO:0007669"/>
    <property type="project" value="TreeGrafter"/>
</dbReference>
<keyword evidence="9 10" id="KW-0275">Fatty acid biosynthesis</keyword>
<feature type="transmembrane region" description="Helical" evidence="10">
    <location>
        <begin position="184"/>
        <end position="204"/>
    </location>
</feature>
<dbReference type="AlphaFoldDB" id="B7FPC5"/>
<dbReference type="PROSITE" id="PS01188">
    <property type="entry name" value="ELO"/>
    <property type="match status" value="1"/>
</dbReference>
<evidence type="ECO:0000256" key="5">
    <source>
        <dbReference type="ARBA" id="ARBA00022832"/>
    </source>
</evidence>
<proteinExistence type="inferred from homology"/>
<keyword evidence="4 10" id="KW-0812">Transmembrane</keyword>
<dbReference type="STRING" id="556484.B7FPC5"/>
<dbReference type="eggNOG" id="KOG3071">
    <property type="taxonomic scope" value="Eukaryota"/>
</dbReference>
<dbReference type="GO" id="GO:0009922">
    <property type="term" value="F:fatty acid elongase activity"/>
    <property type="evidence" value="ECO:0007669"/>
    <property type="project" value="InterPro"/>
</dbReference>
<dbReference type="RefSeq" id="XP_002176686.1">
    <property type="nucleotide sequence ID" value="XM_002176650.1"/>
</dbReference>
<comment type="catalytic activity">
    <reaction evidence="10">
        <text>an acyl-CoA + malonyl-CoA + H(+) = a 3-oxoacyl-CoA + CO2 + CoA</text>
        <dbReference type="Rhea" id="RHEA:50252"/>
        <dbReference type="ChEBI" id="CHEBI:15378"/>
        <dbReference type="ChEBI" id="CHEBI:16526"/>
        <dbReference type="ChEBI" id="CHEBI:57287"/>
        <dbReference type="ChEBI" id="CHEBI:57384"/>
        <dbReference type="ChEBI" id="CHEBI:58342"/>
        <dbReference type="ChEBI" id="CHEBI:90726"/>
    </reaction>
    <physiologicalReaction direction="left-to-right" evidence="10">
        <dbReference type="Rhea" id="RHEA:50253"/>
    </physiologicalReaction>
</comment>
<dbReference type="InterPro" id="IPR030457">
    <property type="entry name" value="ELO_CS"/>
</dbReference>
<keyword evidence="6 10" id="KW-1133">Transmembrane helix</keyword>
<dbReference type="GO" id="GO:0034625">
    <property type="term" value="P:fatty acid elongation, monounsaturated fatty acid"/>
    <property type="evidence" value="ECO:0007669"/>
    <property type="project" value="TreeGrafter"/>
</dbReference>
<protein>
    <recommendedName>
        <fullName evidence="10">Elongation of fatty acids protein</fullName>
        <ecNumber evidence="10">2.3.1.-</ecNumber>
    </recommendedName>
</protein>